<name>A0A4D6NDM9_VIGUN</name>
<dbReference type="CDD" id="cd06257">
    <property type="entry name" value="DnaJ"/>
    <property type="match status" value="1"/>
</dbReference>
<dbReference type="SUPFAM" id="SSF46565">
    <property type="entry name" value="Chaperone J-domain"/>
    <property type="match status" value="1"/>
</dbReference>
<dbReference type="Proteomes" id="UP000501690">
    <property type="component" value="Linkage Group LG10"/>
</dbReference>
<dbReference type="PANTHER" id="PTHR45184:SF1">
    <property type="entry name" value="DNAJ PROTEIN ERDJ3A"/>
    <property type="match status" value="1"/>
</dbReference>
<dbReference type="PROSITE" id="PS50076">
    <property type="entry name" value="DNAJ_2"/>
    <property type="match status" value="1"/>
</dbReference>
<sequence length="570" mass="62056">MKLEAKTVDPYKILGVDKNASQREIQKAFHKLSLQYHPDKNKDKSAQEKFSQINNAYDILSDEEKRKNYDMYGDVNGNPGFQGGHPGFQGGHPGFQGGHPGGHGGYTYFTGGDPGQSHFNFKSGGDWQGGSKSFSFSTGGSGGSNSFGIGLDDIFGSIFGGGGGGSQFGGFGSSANTERTSKASPQRLTSINSRIYKKEIENAGMTWILLSYRPMSASKHIQYFESTVEEVAGTLQGAVKVGSINCDKEVSLCKELGIYPQKAPRIFVFSYKENEIGSLVEYSGQLAAKNLKAFVQEHLPRFSKRTNLNSLDQFSATAKLPRVLLLSTKKDTPVIWRVLSGLYHKRIAFSDAQVDDVSVSDPRVKNLGVHALPSIVGWLPTGEKRVLKIGISVKDLKSAVVDLSKILDSFVEASKKEASAQAKKAQTDPDDGRIPLLSQSNFEALCGAKAPVCIIGAFRSSKAREKLESILSLVSQKSLSRRPTGGSSSSRDSISYALLDAAKNQSFLKAFDKTGYKSSDKLLIAYKARRGKYSVFRDEMTIEEVENFVASVLSGDIPFRETRGKPVLEH</sequence>
<evidence type="ECO:0000313" key="3">
    <source>
        <dbReference type="EMBL" id="QCE11960.1"/>
    </source>
</evidence>
<dbReference type="Pfam" id="PF00226">
    <property type="entry name" value="DnaJ"/>
    <property type="match status" value="1"/>
</dbReference>
<evidence type="ECO:0000259" key="2">
    <source>
        <dbReference type="PROSITE" id="PS50076"/>
    </source>
</evidence>
<dbReference type="PRINTS" id="PR00625">
    <property type="entry name" value="JDOMAIN"/>
</dbReference>
<accession>A0A4D6NDM9</accession>
<dbReference type="SMART" id="SM00271">
    <property type="entry name" value="DnaJ"/>
    <property type="match status" value="1"/>
</dbReference>
<dbReference type="InterPro" id="IPR036869">
    <property type="entry name" value="J_dom_sf"/>
</dbReference>
<evidence type="ECO:0000313" key="4">
    <source>
        <dbReference type="Proteomes" id="UP000501690"/>
    </source>
</evidence>
<feature type="compositionally biased region" description="Gly residues" evidence="1">
    <location>
        <begin position="80"/>
        <end position="105"/>
    </location>
</feature>
<dbReference type="InterPro" id="IPR052842">
    <property type="entry name" value="ER_Co-chaperone"/>
</dbReference>
<dbReference type="PROSITE" id="PS00636">
    <property type="entry name" value="DNAJ_1"/>
    <property type="match status" value="1"/>
</dbReference>
<dbReference type="CDD" id="cd02961">
    <property type="entry name" value="PDI_a_family"/>
    <property type="match status" value="1"/>
</dbReference>
<dbReference type="InterPro" id="IPR036249">
    <property type="entry name" value="Thioredoxin-like_sf"/>
</dbReference>
<feature type="domain" description="J" evidence="2">
    <location>
        <begin position="9"/>
        <end position="73"/>
    </location>
</feature>
<dbReference type="GO" id="GO:0003677">
    <property type="term" value="F:DNA binding"/>
    <property type="evidence" value="ECO:0007669"/>
    <property type="project" value="UniProtKB-KW"/>
</dbReference>
<evidence type="ECO:0000256" key="1">
    <source>
        <dbReference type="SAM" id="MobiDB-lite"/>
    </source>
</evidence>
<reference evidence="3 4" key="1">
    <citation type="submission" date="2019-04" db="EMBL/GenBank/DDBJ databases">
        <title>An improved genome assembly and genetic linkage map for asparagus bean, Vigna unguiculata ssp. sesquipedialis.</title>
        <authorList>
            <person name="Xia Q."/>
            <person name="Zhang R."/>
            <person name="Dong Y."/>
        </authorList>
    </citation>
    <scope>NUCLEOTIDE SEQUENCE [LARGE SCALE GENOMIC DNA]</scope>
    <source>
        <tissue evidence="3">Leaf</tissue>
    </source>
</reference>
<feature type="region of interest" description="Disordered" evidence="1">
    <location>
        <begin position="79"/>
        <end position="110"/>
    </location>
</feature>
<keyword evidence="4" id="KW-1185">Reference proteome</keyword>
<dbReference type="InterPro" id="IPR018253">
    <property type="entry name" value="DnaJ_domain_CS"/>
</dbReference>
<dbReference type="InterPro" id="IPR001623">
    <property type="entry name" value="DnaJ_domain"/>
</dbReference>
<dbReference type="Gene3D" id="3.40.30.10">
    <property type="entry name" value="Glutaredoxin"/>
    <property type="match status" value="2"/>
</dbReference>
<dbReference type="EMBL" id="CP039354">
    <property type="protein sequence ID" value="QCE11960.1"/>
    <property type="molecule type" value="Genomic_DNA"/>
</dbReference>
<dbReference type="AlphaFoldDB" id="A0A4D6NDM9"/>
<organism evidence="3 4">
    <name type="scientific">Vigna unguiculata</name>
    <name type="common">Cowpea</name>
    <dbReference type="NCBI Taxonomy" id="3917"/>
    <lineage>
        <taxon>Eukaryota</taxon>
        <taxon>Viridiplantae</taxon>
        <taxon>Streptophyta</taxon>
        <taxon>Embryophyta</taxon>
        <taxon>Tracheophyta</taxon>
        <taxon>Spermatophyta</taxon>
        <taxon>Magnoliopsida</taxon>
        <taxon>eudicotyledons</taxon>
        <taxon>Gunneridae</taxon>
        <taxon>Pentapetalae</taxon>
        <taxon>rosids</taxon>
        <taxon>fabids</taxon>
        <taxon>Fabales</taxon>
        <taxon>Fabaceae</taxon>
        <taxon>Papilionoideae</taxon>
        <taxon>50 kb inversion clade</taxon>
        <taxon>NPAAA clade</taxon>
        <taxon>indigoferoid/millettioid clade</taxon>
        <taxon>Phaseoleae</taxon>
        <taxon>Vigna</taxon>
    </lineage>
</organism>
<proteinExistence type="predicted"/>
<protein>
    <submittedName>
        <fullName evidence="3">Curved DNA-binding protein</fullName>
    </submittedName>
</protein>
<dbReference type="SUPFAM" id="SSF52833">
    <property type="entry name" value="Thioredoxin-like"/>
    <property type="match status" value="1"/>
</dbReference>
<gene>
    <name evidence="3" type="ORF">DEO72_LG10g3199</name>
</gene>
<dbReference type="PANTHER" id="PTHR45184">
    <property type="entry name" value="DNAJ PROTEIN ERDJ3A"/>
    <property type="match status" value="1"/>
</dbReference>
<keyword evidence="3" id="KW-0238">DNA-binding</keyword>
<dbReference type="Gene3D" id="1.10.287.110">
    <property type="entry name" value="DnaJ domain"/>
    <property type="match status" value="1"/>
</dbReference>